<dbReference type="EMBL" id="GBYB01010785">
    <property type="protein sequence ID" value="JAG80552.1"/>
    <property type="molecule type" value="Transcribed_RNA"/>
</dbReference>
<dbReference type="GO" id="GO:0043005">
    <property type="term" value="C:neuron projection"/>
    <property type="evidence" value="ECO:0007669"/>
    <property type="project" value="TreeGrafter"/>
</dbReference>
<evidence type="ECO:0000256" key="3">
    <source>
        <dbReference type="ARBA" id="ARBA00022490"/>
    </source>
</evidence>
<dbReference type="KEGG" id="fas:105263505"/>
<evidence type="ECO:0000256" key="7">
    <source>
        <dbReference type="PIRNR" id="PIRNR013684"/>
    </source>
</evidence>
<protein>
    <recommendedName>
        <fullName evidence="7">Bardet-Biedl syndrome 2 protein homolog</fullName>
    </recommendedName>
</protein>
<feature type="domain" description="BBS2 platform" evidence="11">
    <location>
        <begin position="471"/>
        <end position="555"/>
    </location>
</feature>
<evidence type="ECO:0000256" key="5">
    <source>
        <dbReference type="ARBA" id="ARBA00023212"/>
    </source>
</evidence>
<evidence type="ECO:0000313" key="15">
    <source>
        <dbReference type="Proteomes" id="UP000694866"/>
    </source>
</evidence>
<dbReference type="PANTHER" id="PTHR32465">
    <property type="entry name" value="BARDET-BIEDL SYNDROME 2 PROTEIN"/>
    <property type="match status" value="1"/>
</dbReference>
<dbReference type="InterPro" id="IPR011047">
    <property type="entry name" value="Quinoprotein_ADH-like_sf"/>
</dbReference>
<evidence type="ECO:0000256" key="4">
    <source>
        <dbReference type="ARBA" id="ARBA00023069"/>
    </source>
</evidence>
<evidence type="ECO:0000313" key="14">
    <source>
        <dbReference type="EMBL" id="JAG80552.1"/>
    </source>
</evidence>
<dbReference type="Pfam" id="PF23350">
    <property type="entry name" value="BBS2_pf"/>
    <property type="match status" value="1"/>
</dbReference>
<name>A0A0C9RQM1_9HYME</name>
<evidence type="ECO:0000313" key="16">
    <source>
        <dbReference type="RefSeq" id="XP_011298054.1"/>
    </source>
</evidence>
<dbReference type="Pfam" id="PF14782">
    <property type="entry name" value="BBS2_GAE"/>
    <property type="match status" value="1"/>
</dbReference>
<dbReference type="InterPro" id="IPR015943">
    <property type="entry name" value="WD40/YVTN_repeat-like_dom_sf"/>
</dbReference>
<dbReference type="GO" id="GO:0036064">
    <property type="term" value="C:ciliary basal body"/>
    <property type="evidence" value="ECO:0007669"/>
    <property type="project" value="TreeGrafter"/>
</dbReference>
<dbReference type="PIRSF" id="PIRSF013684">
    <property type="entry name" value="BBS2"/>
    <property type="match status" value="1"/>
</dbReference>
<reference evidence="14" key="1">
    <citation type="submission" date="2015-01" db="EMBL/GenBank/DDBJ databases">
        <title>Transcriptome Assembly of Fopius arisanus.</title>
        <authorList>
            <person name="Geib S."/>
        </authorList>
    </citation>
    <scope>NUCLEOTIDE SEQUENCE</scope>
</reference>
<accession>A0A9R1SVL6</accession>
<feature type="domain" description="Ciliary BBSome complex subunit 2 middle region" evidence="10">
    <location>
        <begin position="167"/>
        <end position="274"/>
    </location>
</feature>
<dbReference type="InterPro" id="IPR055379">
    <property type="entry name" value="BBS2_pf_dom"/>
</dbReference>
<dbReference type="EMBL" id="GBYB01010784">
    <property type="protein sequence ID" value="JAG80551.1"/>
    <property type="molecule type" value="Transcribed_RNA"/>
</dbReference>
<feature type="domain" description="Ciliary BBSome complex subunit 2 N-terminal" evidence="8">
    <location>
        <begin position="19"/>
        <end position="128"/>
    </location>
</feature>
<dbReference type="GeneID" id="105263505"/>
<dbReference type="InterPro" id="IPR016616">
    <property type="entry name" value="Bardet-Biedl_syndrome_2_prot"/>
</dbReference>
<evidence type="ECO:0000256" key="1">
    <source>
        <dbReference type="ARBA" id="ARBA00004138"/>
    </source>
</evidence>
<dbReference type="InterPro" id="IPR029430">
    <property type="entry name" value="BBS2_N"/>
</dbReference>
<evidence type="ECO:0000256" key="6">
    <source>
        <dbReference type="ARBA" id="ARBA00023273"/>
    </source>
</evidence>
<evidence type="ECO:0000259" key="12">
    <source>
        <dbReference type="Pfam" id="PF23353"/>
    </source>
</evidence>
<dbReference type="GO" id="GO:0034464">
    <property type="term" value="C:BBSome"/>
    <property type="evidence" value="ECO:0007669"/>
    <property type="project" value="UniProtKB-UniRule"/>
</dbReference>
<evidence type="ECO:0000259" key="8">
    <source>
        <dbReference type="Pfam" id="PF14781"/>
    </source>
</evidence>
<feature type="domain" description="BBS2 GAE" evidence="9">
    <location>
        <begin position="374"/>
        <end position="453"/>
    </location>
</feature>
<dbReference type="Pfam" id="PF14783">
    <property type="entry name" value="BBS2_Mid"/>
    <property type="match status" value="1"/>
</dbReference>
<proteinExistence type="predicted"/>
<keyword evidence="3 7" id="KW-0963">Cytoplasm</keyword>
<dbReference type="Proteomes" id="UP000694866">
    <property type="component" value="Unplaced"/>
</dbReference>
<dbReference type="Pfam" id="PF23353">
    <property type="entry name" value="BBS2_hp"/>
    <property type="match status" value="1"/>
</dbReference>
<evidence type="ECO:0000313" key="13">
    <source>
        <dbReference type="EMBL" id="JAG80551.1"/>
    </source>
</evidence>
<dbReference type="RefSeq" id="XP_011298054.1">
    <property type="nucleotide sequence ID" value="XM_011299752.1"/>
</dbReference>
<keyword evidence="5 7" id="KW-0206">Cytoskeleton</keyword>
<dbReference type="Gene3D" id="2.130.10.10">
    <property type="entry name" value="YVTN repeat-like/Quinoprotein amine dehydrogenase"/>
    <property type="match status" value="1"/>
</dbReference>
<evidence type="ECO:0000259" key="9">
    <source>
        <dbReference type="Pfam" id="PF14782"/>
    </source>
</evidence>
<evidence type="ECO:0000256" key="2">
    <source>
        <dbReference type="ARBA" id="ARBA00004245"/>
    </source>
</evidence>
<dbReference type="InterPro" id="IPR055380">
    <property type="entry name" value="BBS2_hp_dom"/>
</dbReference>
<dbReference type="GO" id="GO:0016020">
    <property type="term" value="C:membrane"/>
    <property type="evidence" value="ECO:0007669"/>
    <property type="project" value="TreeGrafter"/>
</dbReference>
<reference evidence="16" key="2">
    <citation type="submission" date="2025-04" db="UniProtKB">
        <authorList>
            <consortium name="RefSeq"/>
        </authorList>
    </citation>
    <scope>IDENTIFICATION</scope>
    <source>
        <strain evidence="16">USDA-PBARC FA_bdor</strain>
        <tissue evidence="16">Whole organism</tissue>
    </source>
</reference>
<keyword evidence="4 7" id="KW-0969">Cilium</keyword>
<evidence type="ECO:0000259" key="10">
    <source>
        <dbReference type="Pfam" id="PF14783"/>
    </source>
</evidence>
<keyword evidence="6 7" id="KW-0966">Cell projection</keyword>
<dbReference type="Pfam" id="PF14781">
    <property type="entry name" value="BBS2_N"/>
    <property type="match status" value="1"/>
</dbReference>
<evidence type="ECO:0000259" key="11">
    <source>
        <dbReference type="Pfam" id="PF23350"/>
    </source>
</evidence>
<organism evidence="14">
    <name type="scientific">Fopius arisanus</name>
    <dbReference type="NCBI Taxonomy" id="64838"/>
    <lineage>
        <taxon>Eukaryota</taxon>
        <taxon>Metazoa</taxon>
        <taxon>Ecdysozoa</taxon>
        <taxon>Arthropoda</taxon>
        <taxon>Hexapoda</taxon>
        <taxon>Insecta</taxon>
        <taxon>Pterygota</taxon>
        <taxon>Neoptera</taxon>
        <taxon>Endopterygota</taxon>
        <taxon>Hymenoptera</taxon>
        <taxon>Apocrita</taxon>
        <taxon>Ichneumonoidea</taxon>
        <taxon>Braconidae</taxon>
        <taxon>Opiinae</taxon>
        <taxon>Fopius</taxon>
    </lineage>
</organism>
<dbReference type="OrthoDB" id="2120021at2759"/>
<dbReference type="InterPro" id="IPR029429">
    <property type="entry name" value="BBS2_Mid"/>
</dbReference>
<dbReference type="PANTHER" id="PTHR32465:SF0">
    <property type="entry name" value="BARDET-BIEDL SYNDROME 2 PROTEIN"/>
    <property type="match status" value="1"/>
</dbReference>
<keyword evidence="15" id="KW-1185">Reference proteome</keyword>
<feature type="domain" description="BBS2 hairpin" evidence="12">
    <location>
        <begin position="567"/>
        <end position="664"/>
    </location>
</feature>
<gene>
    <name evidence="14" type="primary">Bbs2_1</name>
    <name evidence="13" type="synonym">Bbs2_0</name>
    <name evidence="16" type="synonym">LOC105263505</name>
    <name evidence="14" type="ORF">g.68644</name>
    <name evidence="13" type="ORF">g.68652</name>
</gene>
<accession>A0A0C9RQM1</accession>
<dbReference type="AlphaFoldDB" id="A0A0C9RQM1"/>
<sequence length="697" mass="76929">MAAFSLNLQRKFEPALVSCGKFDGSHACLVFATSAGNIVVHSPHRQPPTDITESHHENLEKRLEWNGEIAELQIGRQVMSLCTGRLTEDERDILLIGTVTHVLAYQVEDNTDLFYKEVSDGAFSMTIGKLSWLPNQVAIIGGNCSITVLDSEGNEVYWTVMGDIVRSIAVLDFDGDGENELLAGTEDCEIKALKEDSVLWETKETGPVTALVPLPGRQFAYVVANGIVGIYERGQRLWRIKSKHKVISVRSYDVNGDGTNELVTGWSSGKVDARSCINGDVLFKIQMTAGIAGLVEADYRRTGIPDLVIVSIAGEVRGYASGSIVETPEPGELMRKLLARRQTLLTEMRHRGAPFQSHLTTKLLTSLFAGRGAARLALASGPGLLIHCAIVFAEGVFDGETLVAHPRRPVGELEIELRPSKNSVVDLHVKVCLGTDNTDLFQVIEVMHQLPRFCMYEIIPKPATVSEELRSCGVIFEIVERPQRVALWLNQSLLLSEELEVDEDGPGARFIEVWLRGMRDNKIHCLRASADGRASIQSEDPSFAGDIIQSLAMYLGIQELTSEARFPSEERKLSTALERVKGLREVEARLQADAAGGSTLLKNLVIRFEDARILEDVEGMRKRLHQLKTINSDLMREHEIRMNSSKELSATLKELNVGVRYAARLRVGRASTNAVARCRTAIQDEDSKALILALQNG</sequence>
<dbReference type="GO" id="GO:1905515">
    <property type="term" value="P:non-motile cilium assembly"/>
    <property type="evidence" value="ECO:0007669"/>
    <property type="project" value="InterPro"/>
</dbReference>
<dbReference type="InterPro" id="IPR029333">
    <property type="entry name" value="BBS2_GAE_dom"/>
</dbReference>
<comment type="subcellular location">
    <subcellularLocation>
        <location evidence="1">Cell projection</location>
        <location evidence="1">Cilium</location>
    </subcellularLocation>
    <subcellularLocation>
        <location evidence="2">Cytoplasm</location>
        <location evidence="2">Cytoskeleton</location>
    </subcellularLocation>
</comment>
<dbReference type="SUPFAM" id="SSF50998">
    <property type="entry name" value="Quinoprotein alcohol dehydrogenase-like"/>
    <property type="match status" value="1"/>
</dbReference>
<dbReference type="GO" id="GO:0031514">
    <property type="term" value="C:motile cilium"/>
    <property type="evidence" value="ECO:0007669"/>
    <property type="project" value="TreeGrafter"/>
</dbReference>